<name>A0A430G0G1_9SPHN</name>
<dbReference type="InterPro" id="IPR011330">
    <property type="entry name" value="Glyco_hydro/deAcase_b/a-brl"/>
</dbReference>
<dbReference type="GO" id="GO:0005975">
    <property type="term" value="P:carbohydrate metabolic process"/>
    <property type="evidence" value="ECO:0007669"/>
    <property type="project" value="InterPro"/>
</dbReference>
<dbReference type="AlphaFoldDB" id="A0A430G0G1"/>
<protein>
    <recommendedName>
        <fullName evidence="4">Chitooligosaccharide deacetylase</fullName>
    </recommendedName>
</protein>
<dbReference type="Proteomes" id="UP000287746">
    <property type="component" value="Unassembled WGS sequence"/>
</dbReference>
<feature type="region of interest" description="Disordered" evidence="1">
    <location>
        <begin position="350"/>
        <end position="376"/>
    </location>
</feature>
<comment type="caution">
    <text evidence="2">The sequence shown here is derived from an EMBL/GenBank/DDBJ whole genome shotgun (WGS) entry which is preliminary data.</text>
</comment>
<accession>A0A430G0G1</accession>
<proteinExistence type="predicted"/>
<gene>
    <name evidence="2" type="ORF">DAH66_16100</name>
</gene>
<evidence type="ECO:0008006" key="4">
    <source>
        <dbReference type="Google" id="ProtNLM"/>
    </source>
</evidence>
<feature type="region of interest" description="Disordered" evidence="1">
    <location>
        <begin position="1"/>
        <end position="20"/>
    </location>
</feature>
<evidence type="ECO:0000313" key="3">
    <source>
        <dbReference type="Proteomes" id="UP000287746"/>
    </source>
</evidence>
<dbReference type="Gene3D" id="3.20.20.370">
    <property type="entry name" value="Glycoside hydrolase/deacetylase"/>
    <property type="match status" value="1"/>
</dbReference>
<organism evidence="2 3">
    <name type="scientific">Sphingomonas koreensis</name>
    <dbReference type="NCBI Taxonomy" id="93064"/>
    <lineage>
        <taxon>Bacteria</taxon>
        <taxon>Pseudomonadati</taxon>
        <taxon>Pseudomonadota</taxon>
        <taxon>Alphaproteobacteria</taxon>
        <taxon>Sphingomonadales</taxon>
        <taxon>Sphingomonadaceae</taxon>
        <taxon>Sphingomonas</taxon>
    </lineage>
</organism>
<feature type="compositionally biased region" description="Gly residues" evidence="1">
    <location>
        <begin position="1"/>
        <end position="15"/>
    </location>
</feature>
<sequence length="376" mass="41147">MRLTGHLGGQCGGGTSRVESEAGTLRRPKLVVGQSSSIVISLDLEQAWGCEPHRIGAAERAAFLGVRDAVPRILDLAERYGVAITWATVGLLFFDDRDEMLAHLPAERPDYADPGLCAYSRLAAVGPDEKADPLHFGRSLLRQIQSCPLQEIGGHSFSHYYTFEDAGNAVAFEADLAAAARAAALMEIELKSFVFPRNQVNPAYLPICRQAGYISFRGVQRGAAHASRSRGAERAWHRASRWARTYLPENGAHPPSRPSIDGGLANLAASHFLRPTRAGRAIADRLQRARIRKGMVRAAQAGAMYHLWWHPQNFGLDVAANIEVLRGILEDYRHLADRFGMASVSMGELGERTLKAPPAQGEEERRSLRRPANASS</sequence>
<evidence type="ECO:0000313" key="2">
    <source>
        <dbReference type="EMBL" id="RSY80274.1"/>
    </source>
</evidence>
<reference evidence="2 3" key="1">
    <citation type="submission" date="2018-07" db="EMBL/GenBank/DDBJ databases">
        <title>Genomic and Epidemiologic Investigation of an Indolent Hospital Outbreak.</title>
        <authorList>
            <person name="Johnson R.C."/>
            <person name="Deming C."/>
            <person name="Conlan S."/>
            <person name="Zellmer C.J."/>
            <person name="Michelin A.V."/>
            <person name="Lee-Lin S."/>
            <person name="Thomas P.J."/>
            <person name="Park M."/>
            <person name="Weingarten R.A."/>
            <person name="Less J."/>
            <person name="Dekker J.P."/>
            <person name="Frank K.M."/>
            <person name="Musser K.A."/>
            <person name="Mcquiston J.R."/>
            <person name="Henderson D.K."/>
            <person name="Lau A.F."/>
            <person name="Palmore T.N."/>
            <person name="Segre J.A."/>
        </authorList>
    </citation>
    <scope>NUCLEOTIDE SEQUENCE [LARGE SCALE GENOMIC DNA]</scope>
    <source>
        <strain evidence="2 3">SK-CDC1_0717</strain>
    </source>
</reference>
<dbReference type="SUPFAM" id="SSF88713">
    <property type="entry name" value="Glycoside hydrolase/deacetylase"/>
    <property type="match status" value="1"/>
</dbReference>
<evidence type="ECO:0000256" key="1">
    <source>
        <dbReference type="SAM" id="MobiDB-lite"/>
    </source>
</evidence>
<dbReference type="EMBL" id="QQYZ01000017">
    <property type="protein sequence ID" value="RSY80274.1"/>
    <property type="molecule type" value="Genomic_DNA"/>
</dbReference>